<gene>
    <name evidence="1" type="ORF">GE061_013081</name>
</gene>
<accession>A0A6A4JT94</accession>
<dbReference type="InterPro" id="IPR009003">
    <property type="entry name" value="Peptidase_S1_PA"/>
</dbReference>
<proteinExistence type="predicted"/>
<dbReference type="AlphaFoldDB" id="A0A6A4JT94"/>
<dbReference type="Gene3D" id="2.40.10.10">
    <property type="entry name" value="Trypsin-like serine proteases"/>
    <property type="match status" value="1"/>
</dbReference>
<dbReference type="EMBL" id="WIXP02000004">
    <property type="protein sequence ID" value="KAF6212556.1"/>
    <property type="molecule type" value="Genomic_DNA"/>
</dbReference>
<evidence type="ECO:0008006" key="3">
    <source>
        <dbReference type="Google" id="ProtNLM"/>
    </source>
</evidence>
<sequence length="280" mass="31688">MWWLIKWTLLMPLSSVLAGKSGTPPPYVPPDKGPPKDFNNCRLNGMSPVSWIVSVWDTAENVIVGHGSLFTYIAFVSTCRQYSKSPSSYIAHGQNIWDVKQPTNPCMQQKEVETIIKHPNCSKEISHFPFSDFSVFKLKKPFEIAGHHYPMMALPDSQEDHMDDITYINTINDPKGCFLASFMDQEKKMPIFNLEVNMKIIPFQKNCVKLMCEWNPSDKEKCEKQFKQTGHENDTSTMICAKNSTEAKIVLGKSNSYWLAGAPFLCNGSTYGIASVPVMR</sequence>
<name>A0A6A4JT94_APOLU</name>
<dbReference type="Proteomes" id="UP000466442">
    <property type="component" value="Unassembled WGS sequence"/>
</dbReference>
<keyword evidence="2" id="KW-1185">Reference proteome</keyword>
<evidence type="ECO:0000313" key="2">
    <source>
        <dbReference type="Proteomes" id="UP000466442"/>
    </source>
</evidence>
<dbReference type="InterPro" id="IPR043504">
    <property type="entry name" value="Peptidase_S1_PA_chymotrypsin"/>
</dbReference>
<reference evidence="1" key="1">
    <citation type="journal article" date="2021" name="Mol. Ecol. Resour.">
        <title>Apolygus lucorum genome provides insights into omnivorousness and mesophyll feeding.</title>
        <authorList>
            <person name="Liu Y."/>
            <person name="Liu H."/>
            <person name="Wang H."/>
            <person name="Huang T."/>
            <person name="Liu B."/>
            <person name="Yang B."/>
            <person name="Yin L."/>
            <person name="Li B."/>
            <person name="Zhang Y."/>
            <person name="Zhang S."/>
            <person name="Jiang F."/>
            <person name="Zhang X."/>
            <person name="Ren Y."/>
            <person name="Wang B."/>
            <person name="Wang S."/>
            <person name="Lu Y."/>
            <person name="Wu K."/>
            <person name="Fan W."/>
            <person name="Wang G."/>
        </authorList>
    </citation>
    <scope>NUCLEOTIDE SEQUENCE</scope>
    <source>
        <strain evidence="1">12Hb</strain>
    </source>
</reference>
<evidence type="ECO:0000313" key="1">
    <source>
        <dbReference type="EMBL" id="KAF6212556.1"/>
    </source>
</evidence>
<dbReference type="SUPFAM" id="SSF50494">
    <property type="entry name" value="Trypsin-like serine proteases"/>
    <property type="match status" value="1"/>
</dbReference>
<organism evidence="1 2">
    <name type="scientific">Apolygus lucorum</name>
    <name type="common">Small green plant bug</name>
    <name type="synonym">Lygocoris lucorum</name>
    <dbReference type="NCBI Taxonomy" id="248454"/>
    <lineage>
        <taxon>Eukaryota</taxon>
        <taxon>Metazoa</taxon>
        <taxon>Ecdysozoa</taxon>
        <taxon>Arthropoda</taxon>
        <taxon>Hexapoda</taxon>
        <taxon>Insecta</taxon>
        <taxon>Pterygota</taxon>
        <taxon>Neoptera</taxon>
        <taxon>Paraneoptera</taxon>
        <taxon>Hemiptera</taxon>
        <taxon>Heteroptera</taxon>
        <taxon>Panheteroptera</taxon>
        <taxon>Cimicomorpha</taxon>
        <taxon>Miridae</taxon>
        <taxon>Mirini</taxon>
        <taxon>Apolygus</taxon>
    </lineage>
</organism>
<comment type="caution">
    <text evidence="1">The sequence shown here is derived from an EMBL/GenBank/DDBJ whole genome shotgun (WGS) entry which is preliminary data.</text>
</comment>
<protein>
    <recommendedName>
        <fullName evidence="3">Peptidase S1 domain-containing protein</fullName>
    </recommendedName>
</protein>